<comment type="caution">
    <text evidence="1">The sequence shown here is derived from an EMBL/GenBank/DDBJ whole genome shotgun (WGS) entry which is preliminary data.</text>
</comment>
<sequence>MAVDIDYKKFFNQYKVCSENGEFFASIVHEKSRAQKFFDFFLIDKTNSYAFKITSADGNTLASVHRSNAIWQKRFNIFDKNNSLVYTICPKSNFKRISFNVINSNEMHVAKIVGNSANTSFAMHDVYNHVVAIINKKNVHDTFCATEFAKMFDKNVLLATAICVGLYTGA</sequence>
<gene>
    <name evidence="1" type="ORF">KTO63_13010</name>
</gene>
<evidence type="ECO:0000313" key="2">
    <source>
        <dbReference type="Proteomes" id="UP000812270"/>
    </source>
</evidence>
<accession>A0A9E2S9J3</accession>
<dbReference type="AlphaFoldDB" id="A0A9E2S9J3"/>
<reference evidence="1" key="1">
    <citation type="submission" date="2021-06" db="EMBL/GenBank/DDBJ databases">
        <authorList>
            <person name="Huq M.A."/>
        </authorList>
    </citation>
    <scope>NUCLEOTIDE SEQUENCE</scope>
    <source>
        <strain evidence="1">MAH-26</strain>
    </source>
</reference>
<evidence type="ECO:0000313" key="1">
    <source>
        <dbReference type="EMBL" id="MBV4358077.1"/>
    </source>
</evidence>
<dbReference type="EMBL" id="JAHSPG010000009">
    <property type="protein sequence ID" value="MBV4358077.1"/>
    <property type="molecule type" value="Genomic_DNA"/>
</dbReference>
<protein>
    <submittedName>
        <fullName evidence="1">Uncharacterized protein</fullName>
    </submittedName>
</protein>
<name>A0A9E2S9J3_9BACT</name>
<dbReference type="Proteomes" id="UP000812270">
    <property type="component" value="Unassembled WGS sequence"/>
</dbReference>
<proteinExistence type="predicted"/>
<dbReference type="InterPro" id="IPR007612">
    <property type="entry name" value="LOR"/>
</dbReference>
<keyword evidence="2" id="KW-1185">Reference proteome</keyword>
<dbReference type="RefSeq" id="WP_217791742.1">
    <property type="nucleotide sequence ID" value="NZ_JAHSPG010000009.1"/>
</dbReference>
<dbReference type="Pfam" id="PF04525">
    <property type="entry name" value="LOR"/>
    <property type="match status" value="1"/>
</dbReference>
<organism evidence="1 2">
    <name type="scientific">Pinibacter aurantiacus</name>
    <dbReference type="NCBI Taxonomy" id="2851599"/>
    <lineage>
        <taxon>Bacteria</taxon>
        <taxon>Pseudomonadati</taxon>
        <taxon>Bacteroidota</taxon>
        <taxon>Chitinophagia</taxon>
        <taxon>Chitinophagales</taxon>
        <taxon>Chitinophagaceae</taxon>
        <taxon>Pinibacter</taxon>
    </lineage>
</organism>